<name>A0A4Z2E260_9TELE</name>
<accession>A0A4Z2E260</accession>
<dbReference type="AlphaFoldDB" id="A0A4Z2E260"/>
<gene>
    <name evidence="2" type="ORF">EYF80_067044</name>
</gene>
<reference evidence="2 3" key="1">
    <citation type="submission" date="2019-03" db="EMBL/GenBank/DDBJ databases">
        <title>First draft genome of Liparis tanakae, snailfish: a comprehensive survey of snailfish specific genes.</title>
        <authorList>
            <person name="Kim W."/>
            <person name="Song I."/>
            <person name="Jeong J.-H."/>
            <person name="Kim D."/>
            <person name="Kim S."/>
            <person name="Ryu S."/>
            <person name="Song J.Y."/>
            <person name="Lee S.K."/>
        </authorList>
    </citation>
    <scope>NUCLEOTIDE SEQUENCE [LARGE SCALE GENOMIC DNA]</scope>
    <source>
        <tissue evidence="2">Muscle</tissue>
    </source>
</reference>
<feature type="region of interest" description="Disordered" evidence="1">
    <location>
        <begin position="1"/>
        <end position="78"/>
    </location>
</feature>
<organism evidence="2 3">
    <name type="scientific">Liparis tanakae</name>
    <name type="common">Tanaka's snailfish</name>
    <dbReference type="NCBI Taxonomy" id="230148"/>
    <lineage>
        <taxon>Eukaryota</taxon>
        <taxon>Metazoa</taxon>
        <taxon>Chordata</taxon>
        <taxon>Craniata</taxon>
        <taxon>Vertebrata</taxon>
        <taxon>Euteleostomi</taxon>
        <taxon>Actinopterygii</taxon>
        <taxon>Neopterygii</taxon>
        <taxon>Teleostei</taxon>
        <taxon>Neoteleostei</taxon>
        <taxon>Acanthomorphata</taxon>
        <taxon>Eupercaria</taxon>
        <taxon>Perciformes</taxon>
        <taxon>Cottioidei</taxon>
        <taxon>Cottales</taxon>
        <taxon>Liparidae</taxon>
        <taxon>Liparis</taxon>
    </lineage>
</organism>
<proteinExistence type="predicted"/>
<comment type="caution">
    <text evidence="2">The sequence shown here is derived from an EMBL/GenBank/DDBJ whole genome shotgun (WGS) entry which is preliminary data.</text>
</comment>
<protein>
    <submittedName>
        <fullName evidence="2">Uncharacterized protein</fullName>
    </submittedName>
</protein>
<evidence type="ECO:0000256" key="1">
    <source>
        <dbReference type="SAM" id="MobiDB-lite"/>
    </source>
</evidence>
<sequence>MPQPGPVESRSRPGLRPTDRPLPRRSTEPPELASANSTMAALASLSHTAHQELEPPCGSSGSPHGGTTEPRCGSRPARVLLRTRVRSLLSAAVGR</sequence>
<evidence type="ECO:0000313" key="3">
    <source>
        <dbReference type="Proteomes" id="UP000314294"/>
    </source>
</evidence>
<keyword evidence="3" id="KW-1185">Reference proteome</keyword>
<dbReference type="Proteomes" id="UP000314294">
    <property type="component" value="Unassembled WGS sequence"/>
</dbReference>
<evidence type="ECO:0000313" key="2">
    <source>
        <dbReference type="EMBL" id="TNN22841.1"/>
    </source>
</evidence>
<dbReference type="EMBL" id="SRLO01020799">
    <property type="protein sequence ID" value="TNN22841.1"/>
    <property type="molecule type" value="Genomic_DNA"/>
</dbReference>
<feature type="compositionally biased region" description="Basic and acidic residues" evidence="1">
    <location>
        <begin position="17"/>
        <end position="28"/>
    </location>
</feature>
<feature type="compositionally biased region" description="Low complexity" evidence="1">
    <location>
        <begin position="55"/>
        <end position="66"/>
    </location>
</feature>